<name>L1I8J9_GUITC</name>
<dbReference type="KEGG" id="gtt:GUITHDRAFT_121407"/>
<evidence type="ECO:0000313" key="2">
    <source>
        <dbReference type="EnsemblProtists" id="EKX32402"/>
    </source>
</evidence>
<dbReference type="GeneID" id="17289142"/>
<proteinExistence type="predicted"/>
<evidence type="ECO:0000313" key="3">
    <source>
        <dbReference type="Proteomes" id="UP000011087"/>
    </source>
</evidence>
<dbReference type="EMBL" id="JH993191">
    <property type="protein sequence ID" value="EKX32402.1"/>
    <property type="molecule type" value="Genomic_DNA"/>
</dbReference>
<organism evidence="1">
    <name type="scientific">Guillardia theta (strain CCMP2712)</name>
    <name type="common">Cryptophyte</name>
    <dbReference type="NCBI Taxonomy" id="905079"/>
    <lineage>
        <taxon>Eukaryota</taxon>
        <taxon>Cryptophyceae</taxon>
        <taxon>Pyrenomonadales</taxon>
        <taxon>Geminigeraceae</taxon>
        <taxon>Guillardia</taxon>
    </lineage>
</organism>
<accession>L1I8J9</accession>
<gene>
    <name evidence="1" type="ORF">GUITHDRAFT_121407</name>
</gene>
<dbReference type="AlphaFoldDB" id="L1I8J9"/>
<dbReference type="HOGENOM" id="CLU_716578_0_0_1"/>
<reference evidence="3" key="2">
    <citation type="submission" date="2012-11" db="EMBL/GenBank/DDBJ databases">
        <authorList>
            <person name="Kuo A."/>
            <person name="Curtis B.A."/>
            <person name="Tanifuji G."/>
            <person name="Burki F."/>
            <person name="Gruber A."/>
            <person name="Irimia M."/>
            <person name="Maruyama S."/>
            <person name="Arias M.C."/>
            <person name="Ball S.G."/>
            <person name="Gile G.H."/>
            <person name="Hirakawa Y."/>
            <person name="Hopkins J.F."/>
            <person name="Rensing S.A."/>
            <person name="Schmutz J."/>
            <person name="Symeonidi A."/>
            <person name="Elias M."/>
            <person name="Eveleigh R.J."/>
            <person name="Herman E.K."/>
            <person name="Klute M.J."/>
            <person name="Nakayama T."/>
            <person name="Obornik M."/>
            <person name="Reyes-Prieto A."/>
            <person name="Armbrust E.V."/>
            <person name="Aves S.J."/>
            <person name="Beiko R.G."/>
            <person name="Coutinho P."/>
            <person name="Dacks J.B."/>
            <person name="Durnford D.G."/>
            <person name="Fast N.M."/>
            <person name="Green B.R."/>
            <person name="Grisdale C."/>
            <person name="Hempe F."/>
            <person name="Henrissat B."/>
            <person name="Hoppner M.P."/>
            <person name="Ishida K.-I."/>
            <person name="Kim E."/>
            <person name="Koreny L."/>
            <person name="Kroth P.G."/>
            <person name="Liu Y."/>
            <person name="Malik S.-B."/>
            <person name="Maier U.G."/>
            <person name="McRose D."/>
            <person name="Mock T."/>
            <person name="Neilson J.A."/>
            <person name="Onodera N.T."/>
            <person name="Poole A.M."/>
            <person name="Pritham E.J."/>
            <person name="Richards T.A."/>
            <person name="Rocap G."/>
            <person name="Roy S.W."/>
            <person name="Sarai C."/>
            <person name="Schaack S."/>
            <person name="Shirato S."/>
            <person name="Slamovits C.H."/>
            <person name="Spencer D.F."/>
            <person name="Suzuki S."/>
            <person name="Worden A.Z."/>
            <person name="Zauner S."/>
            <person name="Barry K."/>
            <person name="Bell C."/>
            <person name="Bharti A.K."/>
            <person name="Crow J.A."/>
            <person name="Grimwood J."/>
            <person name="Kramer R."/>
            <person name="Lindquist E."/>
            <person name="Lucas S."/>
            <person name="Salamov A."/>
            <person name="McFadden G.I."/>
            <person name="Lane C.E."/>
            <person name="Keeling P.J."/>
            <person name="Gray M.W."/>
            <person name="Grigoriev I.V."/>
            <person name="Archibald J.M."/>
        </authorList>
    </citation>
    <scope>NUCLEOTIDE SEQUENCE</scope>
    <source>
        <strain evidence="3">CCMP2712</strain>
    </source>
</reference>
<dbReference type="PaxDb" id="55529-EKX32402"/>
<sequence>MSATESPSSSSAPSYPLTPEGFRNMYFDSLNIAPQIIQRHDWGDLEPTIQASLKQAKQDMRIQLERTLCIEPDGQINGSERILRDNLLGNVVDGISDLAVFYSRYAPEILESTGITAASIKEMILYNPNVHGFRHLIMQGGSGSGIKAISSFFEEVEQMIRSGTLDLGPSSDPLQDRLRQLHYDCERSGLVDKSTDLTIARIIYCTTVMDHIVGLSDNAHPTGLVHDQKAYLKQLGIDAKCTTPVGRAVADYLDHEFYPARYAHSLVQQWVDAKSDDLDGFYLAFTVAFGLRSMMCGLTARHNHLDCRVSLKAHDFSWFLDPRVGAGYLRDFETLSRVVMRANVGTMMRIENALVSNKRGAASRACVEKASTRDLKRRRIGGVAAT</sequence>
<dbReference type="Proteomes" id="UP000011087">
    <property type="component" value="Unassembled WGS sequence"/>
</dbReference>
<protein>
    <submittedName>
        <fullName evidence="1 2">Uncharacterized protein</fullName>
    </submittedName>
</protein>
<dbReference type="EnsemblProtists" id="EKX32402">
    <property type="protein sequence ID" value="EKX32402"/>
    <property type="gene ID" value="GUITHDRAFT_121407"/>
</dbReference>
<evidence type="ECO:0000313" key="1">
    <source>
        <dbReference type="EMBL" id="EKX32402.1"/>
    </source>
</evidence>
<reference evidence="1 3" key="1">
    <citation type="journal article" date="2012" name="Nature">
        <title>Algal genomes reveal evolutionary mosaicism and the fate of nucleomorphs.</title>
        <authorList>
            <consortium name="DOE Joint Genome Institute"/>
            <person name="Curtis B.A."/>
            <person name="Tanifuji G."/>
            <person name="Burki F."/>
            <person name="Gruber A."/>
            <person name="Irimia M."/>
            <person name="Maruyama S."/>
            <person name="Arias M.C."/>
            <person name="Ball S.G."/>
            <person name="Gile G.H."/>
            <person name="Hirakawa Y."/>
            <person name="Hopkins J.F."/>
            <person name="Kuo A."/>
            <person name="Rensing S.A."/>
            <person name="Schmutz J."/>
            <person name="Symeonidi A."/>
            <person name="Elias M."/>
            <person name="Eveleigh R.J."/>
            <person name="Herman E.K."/>
            <person name="Klute M.J."/>
            <person name="Nakayama T."/>
            <person name="Obornik M."/>
            <person name="Reyes-Prieto A."/>
            <person name="Armbrust E.V."/>
            <person name="Aves S.J."/>
            <person name="Beiko R.G."/>
            <person name="Coutinho P."/>
            <person name="Dacks J.B."/>
            <person name="Durnford D.G."/>
            <person name="Fast N.M."/>
            <person name="Green B.R."/>
            <person name="Grisdale C.J."/>
            <person name="Hempel F."/>
            <person name="Henrissat B."/>
            <person name="Hoppner M.P."/>
            <person name="Ishida K."/>
            <person name="Kim E."/>
            <person name="Koreny L."/>
            <person name="Kroth P.G."/>
            <person name="Liu Y."/>
            <person name="Malik S.B."/>
            <person name="Maier U.G."/>
            <person name="McRose D."/>
            <person name="Mock T."/>
            <person name="Neilson J.A."/>
            <person name="Onodera N.T."/>
            <person name="Poole A.M."/>
            <person name="Pritham E.J."/>
            <person name="Richards T.A."/>
            <person name="Rocap G."/>
            <person name="Roy S.W."/>
            <person name="Sarai C."/>
            <person name="Schaack S."/>
            <person name="Shirato S."/>
            <person name="Slamovits C.H."/>
            <person name="Spencer D.F."/>
            <person name="Suzuki S."/>
            <person name="Worden A.Z."/>
            <person name="Zauner S."/>
            <person name="Barry K."/>
            <person name="Bell C."/>
            <person name="Bharti A.K."/>
            <person name="Crow J.A."/>
            <person name="Grimwood J."/>
            <person name="Kramer R."/>
            <person name="Lindquist E."/>
            <person name="Lucas S."/>
            <person name="Salamov A."/>
            <person name="McFadden G.I."/>
            <person name="Lane C.E."/>
            <person name="Keeling P.J."/>
            <person name="Gray M.W."/>
            <person name="Grigoriev I.V."/>
            <person name="Archibald J.M."/>
        </authorList>
    </citation>
    <scope>NUCLEOTIDE SEQUENCE</scope>
    <source>
        <strain evidence="1 3">CCMP2712</strain>
    </source>
</reference>
<keyword evidence="3" id="KW-1185">Reference proteome</keyword>
<dbReference type="RefSeq" id="XP_005819382.1">
    <property type="nucleotide sequence ID" value="XM_005819325.1"/>
</dbReference>
<reference evidence="2" key="3">
    <citation type="submission" date="2016-03" db="UniProtKB">
        <authorList>
            <consortium name="EnsemblProtists"/>
        </authorList>
    </citation>
    <scope>IDENTIFICATION</scope>
</reference>